<dbReference type="Pfam" id="PF02637">
    <property type="entry name" value="GatB_Yqey"/>
    <property type="match status" value="1"/>
</dbReference>
<keyword evidence="1" id="KW-0436">Ligase</keyword>
<gene>
    <name evidence="8" type="ORF">g.8527</name>
</gene>
<accession>A0A1B6CFT3</accession>
<evidence type="ECO:0000256" key="3">
    <source>
        <dbReference type="ARBA" id="ARBA00022840"/>
    </source>
</evidence>
<dbReference type="EMBL" id="GEDC01025049">
    <property type="protein sequence ID" value="JAS12249.1"/>
    <property type="molecule type" value="Transcribed_RNA"/>
</dbReference>
<evidence type="ECO:0000256" key="5">
    <source>
        <dbReference type="ARBA" id="ARBA00047380"/>
    </source>
</evidence>
<dbReference type="GO" id="GO:0050567">
    <property type="term" value="F:glutaminyl-tRNA synthase (glutamine-hydrolyzing) activity"/>
    <property type="evidence" value="ECO:0007669"/>
    <property type="project" value="TreeGrafter"/>
</dbReference>
<dbReference type="GO" id="GO:0070681">
    <property type="term" value="P:glutaminyl-tRNAGln biosynthesis via transamidation"/>
    <property type="evidence" value="ECO:0007669"/>
    <property type="project" value="TreeGrafter"/>
</dbReference>
<dbReference type="PANTHER" id="PTHR11659:SF0">
    <property type="entry name" value="GLUTAMYL-TRNA(GLN) AMIDOTRANSFERASE SUBUNIT B, MITOCHONDRIAL"/>
    <property type="match status" value="1"/>
</dbReference>
<dbReference type="FunFam" id="1.10.10.410:FF:000001">
    <property type="entry name" value="Aspartyl/glutamyl-tRNA(Asn/Gln) amidotransferase subunit B"/>
    <property type="match status" value="1"/>
</dbReference>
<organism evidence="8">
    <name type="scientific">Clastoptera arizonana</name>
    <name type="common">Arizona spittle bug</name>
    <dbReference type="NCBI Taxonomy" id="38151"/>
    <lineage>
        <taxon>Eukaryota</taxon>
        <taxon>Metazoa</taxon>
        <taxon>Ecdysozoa</taxon>
        <taxon>Arthropoda</taxon>
        <taxon>Hexapoda</taxon>
        <taxon>Insecta</taxon>
        <taxon>Pterygota</taxon>
        <taxon>Neoptera</taxon>
        <taxon>Paraneoptera</taxon>
        <taxon>Hemiptera</taxon>
        <taxon>Auchenorrhyncha</taxon>
        <taxon>Cercopoidea</taxon>
        <taxon>Clastopteridae</taxon>
        <taxon>Clastoptera</taxon>
    </lineage>
</organism>
<dbReference type="InterPro" id="IPR023168">
    <property type="entry name" value="GatB_Yqey_C_2"/>
</dbReference>
<feature type="non-terminal residue" evidence="8">
    <location>
        <position position="1"/>
    </location>
</feature>
<evidence type="ECO:0000259" key="7">
    <source>
        <dbReference type="SMART" id="SM00845"/>
    </source>
</evidence>
<evidence type="ECO:0000256" key="2">
    <source>
        <dbReference type="ARBA" id="ARBA00022741"/>
    </source>
</evidence>
<dbReference type="PANTHER" id="PTHR11659">
    <property type="entry name" value="GLUTAMYL-TRNA GLN AMIDOTRANSFERASE SUBUNIT B MITOCHONDRIAL AND PROKARYOTIC PET112-RELATED"/>
    <property type="match status" value="1"/>
</dbReference>
<dbReference type="AlphaFoldDB" id="A0A1B6CFT3"/>
<dbReference type="GO" id="GO:0005739">
    <property type="term" value="C:mitochondrion"/>
    <property type="evidence" value="ECO:0007669"/>
    <property type="project" value="TreeGrafter"/>
</dbReference>
<feature type="domain" description="Asn/Gln amidotransferase" evidence="7">
    <location>
        <begin position="1"/>
        <end position="112"/>
    </location>
</feature>
<keyword evidence="4" id="KW-0648">Protein biosynthesis</keyword>
<dbReference type="InterPro" id="IPR017959">
    <property type="entry name" value="Asn/Gln-tRNA_amidoTrfase_suB/E"/>
</dbReference>
<dbReference type="GO" id="GO:0005524">
    <property type="term" value="F:ATP binding"/>
    <property type="evidence" value="ECO:0007669"/>
    <property type="project" value="UniProtKB-KW"/>
</dbReference>
<evidence type="ECO:0000256" key="1">
    <source>
        <dbReference type="ARBA" id="ARBA00022598"/>
    </source>
</evidence>
<name>A0A1B6CFT3_9HEMI</name>
<reference evidence="8" key="1">
    <citation type="submission" date="2015-12" db="EMBL/GenBank/DDBJ databases">
        <title>De novo transcriptome assembly of four potential Pierce s Disease insect vectors from Arizona vineyards.</title>
        <authorList>
            <person name="Tassone E.E."/>
        </authorList>
    </citation>
    <scope>NUCLEOTIDE SEQUENCE</scope>
</reference>
<keyword evidence="3" id="KW-0067">ATP-binding</keyword>
<dbReference type="Gene3D" id="1.10.10.410">
    <property type="match status" value="1"/>
</dbReference>
<keyword evidence="2" id="KW-0547">Nucleotide-binding</keyword>
<comment type="catalytic activity">
    <reaction evidence="6">
        <text>L-glutamyl-tRNA(Gln) + L-glutamine + ATP + H2O = L-glutaminyl-tRNA(Gln) + L-glutamate + ADP + phosphate + H(+)</text>
        <dbReference type="Rhea" id="RHEA:17521"/>
        <dbReference type="Rhea" id="RHEA-COMP:9681"/>
        <dbReference type="Rhea" id="RHEA-COMP:9684"/>
        <dbReference type="ChEBI" id="CHEBI:15377"/>
        <dbReference type="ChEBI" id="CHEBI:15378"/>
        <dbReference type="ChEBI" id="CHEBI:29985"/>
        <dbReference type="ChEBI" id="CHEBI:30616"/>
        <dbReference type="ChEBI" id="CHEBI:43474"/>
        <dbReference type="ChEBI" id="CHEBI:58359"/>
        <dbReference type="ChEBI" id="CHEBI:78520"/>
        <dbReference type="ChEBI" id="CHEBI:78521"/>
        <dbReference type="ChEBI" id="CHEBI:456216"/>
    </reaction>
</comment>
<dbReference type="GO" id="GO:0030956">
    <property type="term" value="C:glutamyl-tRNA(Gln) amidotransferase complex"/>
    <property type="evidence" value="ECO:0007669"/>
    <property type="project" value="TreeGrafter"/>
</dbReference>
<proteinExistence type="predicted"/>
<dbReference type="SMART" id="SM00845">
    <property type="entry name" value="GatB_Yqey"/>
    <property type="match status" value="1"/>
</dbReference>
<protein>
    <recommendedName>
        <fullName evidence="7">Asn/Gln amidotransferase domain-containing protein</fullName>
    </recommendedName>
</protein>
<sequence length="118" mass="13630">RQFTKENLGEVIDLLEERKINRLTVKRILQELVTENQLSPIKIVDKFDWSQISDSETIKQICLDCYSRNPKLVAQYNKGNIKVFGAFLGDIAAITDKKADMELVSRIMKEMLDSKKKP</sequence>
<dbReference type="GO" id="GO:0032543">
    <property type="term" value="P:mitochondrial translation"/>
    <property type="evidence" value="ECO:0007669"/>
    <property type="project" value="TreeGrafter"/>
</dbReference>
<dbReference type="SUPFAM" id="SSF89095">
    <property type="entry name" value="GatB/YqeY motif"/>
    <property type="match status" value="1"/>
</dbReference>
<evidence type="ECO:0000313" key="8">
    <source>
        <dbReference type="EMBL" id="JAS12249.1"/>
    </source>
</evidence>
<evidence type="ECO:0000256" key="6">
    <source>
        <dbReference type="ARBA" id="ARBA00047913"/>
    </source>
</evidence>
<dbReference type="InterPro" id="IPR003789">
    <property type="entry name" value="Asn/Gln_tRNA_amidoTrase-B-like"/>
</dbReference>
<evidence type="ECO:0000256" key="4">
    <source>
        <dbReference type="ARBA" id="ARBA00022917"/>
    </source>
</evidence>
<comment type="catalytic activity">
    <reaction evidence="5">
        <text>L-aspartyl-tRNA(Asn) + L-glutamine + ATP + H2O = L-asparaginyl-tRNA(Asn) + L-glutamate + ADP + phosphate + 2 H(+)</text>
        <dbReference type="Rhea" id="RHEA:14513"/>
        <dbReference type="Rhea" id="RHEA-COMP:9674"/>
        <dbReference type="Rhea" id="RHEA-COMP:9677"/>
        <dbReference type="ChEBI" id="CHEBI:15377"/>
        <dbReference type="ChEBI" id="CHEBI:15378"/>
        <dbReference type="ChEBI" id="CHEBI:29985"/>
        <dbReference type="ChEBI" id="CHEBI:30616"/>
        <dbReference type="ChEBI" id="CHEBI:43474"/>
        <dbReference type="ChEBI" id="CHEBI:58359"/>
        <dbReference type="ChEBI" id="CHEBI:78515"/>
        <dbReference type="ChEBI" id="CHEBI:78516"/>
        <dbReference type="ChEBI" id="CHEBI:456216"/>
    </reaction>
</comment>
<dbReference type="InterPro" id="IPR018027">
    <property type="entry name" value="Asn/Gln_amidotransferase"/>
</dbReference>